<dbReference type="Proteomes" id="UP000199656">
    <property type="component" value="Unassembled WGS sequence"/>
</dbReference>
<feature type="chain" id="PRO_5011685121" evidence="1">
    <location>
        <begin position="19"/>
        <end position="273"/>
    </location>
</feature>
<dbReference type="EMBL" id="FNRL01000024">
    <property type="protein sequence ID" value="SEA96032.1"/>
    <property type="molecule type" value="Genomic_DNA"/>
</dbReference>
<reference evidence="3" key="1">
    <citation type="submission" date="2016-10" db="EMBL/GenBank/DDBJ databases">
        <authorList>
            <person name="Varghese N."/>
            <person name="Submissions S."/>
        </authorList>
    </citation>
    <scope>NUCLEOTIDE SEQUENCE [LARGE SCALE GENOMIC DNA]</scope>
    <source>
        <strain evidence="3">DSM 23920</strain>
    </source>
</reference>
<accession>A0A1H4FHR7</accession>
<dbReference type="AlphaFoldDB" id="A0A1H4FHR7"/>
<evidence type="ECO:0000313" key="3">
    <source>
        <dbReference type="Proteomes" id="UP000199656"/>
    </source>
</evidence>
<keyword evidence="3" id="KW-1185">Reference proteome</keyword>
<evidence type="ECO:0000256" key="1">
    <source>
        <dbReference type="SAM" id="SignalP"/>
    </source>
</evidence>
<proteinExistence type="predicted"/>
<keyword evidence="1" id="KW-0732">Signal</keyword>
<evidence type="ECO:0000313" key="2">
    <source>
        <dbReference type="EMBL" id="SEA96032.1"/>
    </source>
</evidence>
<dbReference type="Gene3D" id="3.40.50.10610">
    <property type="entry name" value="ABC-type transport auxiliary lipoprotein component"/>
    <property type="match status" value="1"/>
</dbReference>
<organism evidence="2 3">
    <name type="scientific">Chitinophaga terrae</name>
    <name type="common">ex Kim and Jung 2007</name>
    <dbReference type="NCBI Taxonomy" id="408074"/>
    <lineage>
        <taxon>Bacteria</taxon>
        <taxon>Pseudomonadati</taxon>
        <taxon>Bacteroidota</taxon>
        <taxon>Chitinophagia</taxon>
        <taxon>Chitinophagales</taxon>
        <taxon>Chitinophagaceae</taxon>
        <taxon>Chitinophaga</taxon>
    </lineage>
</organism>
<sequence length="273" mass="30813">MLLAGVICFLFTYPNPLAAQSTAPKKAQVIKEDSIMMLSGEVKHGKVTGVQPDVILFVHSGEELEYSLKKADINKIVFSSGRTETISGASKESTDQYPPMERNLVAILPFKYRSVGEALEQISATREKLQDDTYFYLSKRNGVYNFQDPQTTNALLIRRGIDETTIKGYTYAELCKILGVEMIVQGSLSRSSKENVASAETKTITAKDDDRIRQNKASSTVVERTYQNEVAVLIYNYQNSKVFDSHRTAMFQNETSYKDALFYMLKRCPIYNK</sequence>
<gene>
    <name evidence="2" type="ORF">SAMN05660909_04379</name>
</gene>
<name>A0A1H4FHR7_9BACT</name>
<protein>
    <submittedName>
        <fullName evidence="2">Uncharacterized protein</fullName>
    </submittedName>
</protein>
<feature type="signal peptide" evidence="1">
    <location>
        <begin position="1"/>
        <end position="18"/>
    </location>
</feature>
<dbReference type="STRING" id="408074.SAMN05660909_04379"/>